<dbReference type="Gene3D" id="2.40.50.770">
    <property type="entry name" value="RecQ-mediated genome instability protein Rmi1, C-terminal domain"/>
    <property type="match status" value="1"/>
</dbReference>
<evidence type="ECO:0000313" key="5">
    <source>
        <dbReference type="Proteomes" id="UP000054783"/>
    </source>
</evidence>
<proteinExistence type="predicted"/>
<comment type="caution">
    <text evidence="4">The sequence shown here is derived from an EMBL/GenBank/DDBJ whole genome shotgun (WGS) entry which is preliminary data.</text>
</comment>
<evidence type="ECO:0000259" key="3">
    <source>
        <dbReference type="Pfam" id="PF08585"/>
    </source>
</evidence>
<dbReference type="PANTHER" id="PTHR13681">
    <property type="entry name" value="SURVIVAL OF MOTOR NEURON-RELATED-SPLICING FACTOR 30-RELATED"/>
    <property type="match status" value="1"/>
</dbReference>
<evidence type="ECO:0000256" key="1">
    <source>
        <dbReference type="ARBA" id="ARBA00004123"/>
    </source>
</evidence>
<dbReference type="PANTHER" id="PTHR13681:SF24">
    <property type="entry name" value="TUDOR DOMAIN-CONTAINING PROTEIN 3"/>
    <property type="match status" value="1"/>
</dbReference>
<keyword evidence="5" id="KW-1185">Reference proteome</keyword>
<dbReference type="EMBL" id="JYDQ01000082">
    <property type="protein sequence ID" value="KRY16191.1"/>
    <property type="molecule type" value="Genomic_DNA"/>
</dbReference>
<organism evidence="4 5">
    <name type="scientific">Trichinella patagoniensis</name>
    <dbReference type="NCBI Taxonomy" id="990121"/>
    <lineage>
        <taxon>Eukaryota</taxon>
        <taxon>Metazoa</taxon>
        <taxon>Ecdysozoa</taxon>
        <taxon>Nematoda</taxon>
        <taxon>Enoplea</taxon>
        <taxon>Dorylaimia</taxon>
        <taxon>Trichinellida</taxon>
        <taxon>Trichinellidae</taxon>
        <taxon>Trichinella</taxon>
    </lineage>
</organism>
<reference evidence="4 5" key="1">
    <citation type="submission" date="2015-01" db="EMBL/GenBank/DDBJ databases">
        <title>Evolution of Trichinella species and genotypes.</title>
        <authorList>
            <person name="Korhonen P.K."/>
            <person name="Edoardo P."/>
            <person name="Giuseppe L.R."/>
            <person name="Gasser R.B."/>
        </authorList>
    </citation>
    <scope>NUCLEOTIDE SEQUENCE [LARGE SCALE GENOMIC DNA]</scope>
    <source>
        <strain evidence="4">ISS2496</strain>
    </source>
</reference>
<evidence type="ECO:0000313" key="4">
    <source>
        <dbReference type="EMBL" id="KRY16191.1"/>
    </source>
</evidence>
<dbReference type="STRING" id="990121.A0A0V0ZUM7"/>
<protein>
    <submittedName>
        <fullName evidence="4">Tudor domain-containing protein 3</fullName>
    </submittedName>
</protein>
<feature type="domain" description="RecQ mediated genome instability protein 1 OB-fold" evidence="3">
    <location>
        <begin position="109"/>
        <end position="180"/>
    </location>
</feature>
<dbReference type="Proteomes" id="UP000054783">
    <property type="component" value="Unassembled WGS sequence"/>
</dbReference>
<dbReference type="GO" id="GO:0005634">
    <property type="term" value="C:nucleus"/>
    <property type="evidence" value="ECO:0007669"/>
    <property type="project" value="UniProtKB-SubCell"/>
</dbReference>
<dbReference type="InterPro" id="IPR013894">
    <property type="entry name" value="RMI1_OB"/>
</dbReference>
<sequence>IFGIIELRIRNTYYNLVISGFPFLYICIRNVKTFHWYMSYRLIIFIEIAYLKTVTMEIDLNLDFRKLDRKVLPIKWNENDGKRIVLQIQKIRNIAVPKALEDKMDFPYFLRIDLTDGKSDVVGLVSTPVKGLNMQTPPGTKLQITCPVENEKNFIFLNNSNCCLLGGTVQKLFDNWNANRIGSLSNRTGVAQNKLAPQWIPFEKKEQNEVLPSMSQQFRSLSVTSKIRNPRQS</sequence>
<accession>A0A0V0ZUM7</accession>
<comment type="subcellular location">
    <subcellularLocation>
        <location evidence="1">Nucleus</location>
    </subcellularLocation>
</comment>
<dbReference type="Pfam" id="PF08585">
    <property type="entry name" value="RMI1_N_C"/>
    <property type="match status" value="1"/>
</dbReference>
<evidence type="ECO:0000256" key="2">
    <source>
        <dbReference type="ARBA" id="ARBA00023242"/>
    </source>
</evidence>
<name>A0A0V0ZUM7_9BILA</name>
<dbReference type="AlphaFoldDB" id="A0A0V0ZUM7"/>
<dbReference type="OrthoDB" id="434939at2759"/>
<gene>
    <name evidence="4" type="primary">Tdrd3</name>
    <name evidence="4" type="ORF">T12_875</name>
</gene>
<keyword evidence="2" id="KW-0539">Nucleus</keyword>
<dbReference type="InterPro" id="IPR042470">
    <property type="entry name" value="RMI1_N_C_sf"/>
</dbReference>
<feature type="non-terminal residue" evidence="4">
    <location>
        <position position="1"/>
    </location>
</feature>